<evidence type="ECO:0000256" key="8">
    <source>
        <dbReference type="SAM" id="MobiDB-lite"/>
    </source>
</evidence>
<dbReference type="PANTHER" id="PTHR11733">
    <property type="entry name" value="ZINC METALLOPROTEASE FAMILY M13 NEPRILYSIN-RELATED"/>
    <property type="match status" value="1"/>
</dbReference>
<feature type="compositionally biased region" description="Acidic residues" evidence="8">
    <location>
        <begin position="11"/>
        <end position="23"/>
    </location>
</feature>
<dbReference type="InterPro" id="IPR000718">
    <property type="entry name" value="Peptidase_M13"/>
</dbReference>
<feature type="region of interest" description="Disordered" evidence="8">
    <location>
        <begin position="1"/>
        <end position="49"/>
    </location>
</feature>
<comment type="similarity">
    <text evidence="2">Belongs to the peptidase M13 family.</text>
</comment>
<dbReference type="InterPro" id="IPR018497">
    <property type="entry name" value="Peptidase_M13_C"/>
</dbReference>
<evidence type="ECO:0008006" key="14">
    <source>
        <dbReference type="Google" id="ProtNLM"/>
    </source>
</evidence>
<accession>A0A6G0X2D9</accession>
<feature type="domain" description="Peptidase M13 C-terminal" evidence="10">
    <location>
        <begin position="536"/>
        <end position="726"/>
    </location>
</feature>
<evidence type="ECO:0000256" key="1">
    <source>
        <dbReference type="ARBA" id="ARBA00001947"/>
    </source>
</evidence>
<dbReference type="GO" id="GO:0046872">
    <property type="term" value="F:metal ion binding"/>
    <property type="evidence" value="ECO:0007669"/>
    <property type="project" value="UniProtKB-KW"/>
</dbReference>
<reference evidence="12 13" key="1">
    <citation type="submission" date="2019-07" db="EMBL/GenBank/DDBJ databases">
        <title>Genomics analysis of Aphanomyces spp. identifies a new class of oomycete effector associated with host adaptation.</title>
        <authorList>
            <person name="Gaulin E."/>
        </authorList>
    </citation>
    <scope>NUCLEOTIDE SEQUENCE [LARGE SCALE GENOMIC DNA]</scope>
    <source>
        <strain evidence="12 13">ATCC 201684</strain>
    </source>
</reference>
<evidence type="ECO:0000313" key="13">
    <source>
        <dbReference type="Proteomes" id="UP000481153"/>
    </source>
</evidence>
<keyword evidence="9" id="KW-0472">Membrane</keyword>
<keyword evidence="9" id="KW-0812">Transmembrane</keyword>
<evidence type="ECO:0000313" key="12">
    <source>
        <dbReference type="EMBL" id="KAF0734001.1"/>
    </source>
</evidence>
<name>A0A6G0X2D9_9STRA</name>
<evidence type="ECO:0000256" key="2">
    <source>
        <dbReference type="ARBA" id="ARBA00007357"/>
    </source>
</evidence>
<evidence type="ECO:0000256" key="4">
    <source>
        <dbReference type="ARBA" id="ARBA00022723"/>
    </source>
</evidence>
<feature type="compositionally biased region" description="Basic and acidic residues" evidence="8">
    <location>
        <begin position="1"/>
        <end position="10"/>
    </location>
</feature>
<dbReference type="Gene3D" id="3.40.390.10">
    <property type="entry name" value="Collagenase (Catalytic Domain)"/>
    <property type="match status" value="1"/>
</dbReference>
<evidence type="ECO:0000256" key="3">
    <source>
        <dbReference type="ARBA" id="ARBA00022670"/>
    </source>
</evidence>
<feature type="transmembrane region" description="Helical" evidence="9">
    <location>
        <begin position="72"/>
        <end position="93"/>
    </location>
</feature>
<comment type="caution">
    <text evidence="12">The sequence shown here is derived from an EMBL/GenBank/DDBJ whole genome shotgun (WGS) entry which is preliminary data.</text>
</comment>
<dbReference type="Gene3D" id="1.10.1380.10">
    <property type="entry name" value="Neutral endopeptidase , domain2"/>
    <property type="match status" value="1"/>
</dbReference>
<sequence>MIQRVDRTTVDDLDATTATDEETSPPLESETSNEEESMPIGRTKKGFSPMDIESSDGIAKASKVLSPYRTRMGFIIFSLILSVVVVVIVVGFVQNTGIRVDADLPDSVAALMNDDVLPCTDFYEYACGAWIKNTTLPIDRPSFERSFSGIKDANDALFRTILSEEWPLLSELYKSCMNTTILDNLGATPLQTDLAAIRSATTKDALLVVAGQLSMRSSSSFLFSASVDADEGNPTMQALHVSQGGLTLPDRDYYVNTSRFAKLDAPYRTMISKLLTQANWPNHDTKDIDSVIAFETNVARISLPKTALRDPVATYNAVVNLSATYPSMSKFFAGAHVPINSSTRVIVATPTFFTEAEKLLAATPRADLQTVVAYQYITSMAPTLGSGFRNATFDFIGKELYGIAQPRERKQQCTDQVNKYLGELLARYYVQRAFNQDSLETIQTLVADVRATFRSRLERNRWMDDATRRAALEKLDQMTQLLGYPSKRREYPVVLRVDDYFGNAQTLSNLSHFTAVAKMNQPVDKSEWSMNAHQVNAYYNLPFNQIVFPAGILQPPFFDATADAAMNYGAIGMVIGHEITHGFDDQGRNYDGDGRLSPWWTNATAKEFQDKASCVADEFSSMAVEGSENQLLGHVNGHLTLGETIADLGGLSVAFQAYSMHMKRAAVNGKTYTASDTLDKLFFLSFAQAWCQKSTDKALERSLDNVHPPAKQRVNGAVRNSDDFARNMVAV</sequence>
<evidence type="ECO:0000259" key="10">
    <source>
        <dbReference type="Pfam" id="PF01431"/>
    </source>
</evidence>
<dbReference type="GO" id="GO:0005886">
    <property type="term" value="C:plasma membrane"/>
    <property type="evidence" value="ECO:0007669"/>
    <property type="project" value="TreeGrafter"/>
</dbReference>
<evidence type="ECO:0000256" key="9">
    <source>
        <dbReference type="SAM" id="Phobius"/>
    </source>
</evidence>
<evidence type="ECO:0000259" key="11">
    <source>
        <dbReference type="Pfam" id="PF05649"/>
    </source>
</evidence>
<dbReference type="CDD" id="cd08662">
    <property type="entry name" value="M13"/>
    <property type="match status" value="1"/>
</dbReference>
<keyword evidence="5" id="KW-0378">Hydrolase</keyword>
<dbReference type="AlphaFoldDB" id="A0A6G0X2D9"/>
<proteinExistence type="inferred from homology"/>
<dbReference type="Proteomes" id="UP000481153">
    <property type="component" value="Unassembled WGS sequence"/>
</dbReference>
<dbReference type="InterPro" id="IPR042089">
    <property type="entry name" value="Peptidase_M13_dom_2"/>
</dbReference>
<gene>
    <name evidence="12" type="ORF">Ae201684_009174</name>
</gene>
<evidence type="ECO:0000256" key="5">
    <source>
        <dbReference type="ARBA" id="ARBA00022801"/>
    </source>
</evidence>
<evidence type="ECO:0000256" key="7">
    <source>
        <dbReference type="ARBA" id="ARBA00023049"/>
    </source>
</evidence>
<dbReference type="PRINTS" id="PR00786">
    <property type="entry name" value="NEPRILYSIN"/>
</dbReference>
<keyword evidence="7" id="KW-0482">Metalloprotease</keyword>
<dbReference type="GO" id="GO:0004222">
    <property type="term" value="F:metalloendopeptidase activity"/>
    <property type="evidence" value="ECO:0007669"/>
    <property type="project" value="InterPro"/>
</dbReference>
<keyword evidence="3" id="KW-0645">Protease</keyword>
<comment type="cofactor">
    <cofactor evidence="1">
        <name>Zn(2+)</name>
        <dbReference type="ChEBI" id="CHEBI:29105"/>
    </cofactor>
</comment>
<dbReference type="PANTHER" id="PTHR11733:SF167">
    <property type="entry name" value="FI17812P1-RELATED"/>
    <property type="match status" value="1"/>
</dbReference>
<dbReference type="EMBL" id="VJMJ01000118">
    <property type="protein sequence ID" value="KAF0734001.1"/>
    <property type="molecule type" value="Genomic_DNA"/>
</dbReference>
<evidence type="ECO:0000256" key="6">
    <source>
        <dbReference type="ARBA" id="ARBA00022833"/>
    </source>
</evidence>
<dbReference type="Pfam" id="PF05649">
    <property type="entry name" value="Peptidase_M13_N"/>
    <property type="match status" value="1"/>
</dbReference>
<organism evidence="12 13">
    <name type="scientific">Aphanomyces euteiches</name>
    <dbReference type="NCBI Taxonomy" id="100861"/>
    <lineage>
        <taxon>Eukaryota</taxon>
        <taxon>Sar</taxon>
        <taxon>Stramenopiles</taxon>
        <taxon>Oomycota</taxon>
        <taxon>Saprolegniomycetes</taxon>
        <taxon>Saprolegniales</taxon>
        <taxon>Verrucalvaceae</taxon>
        <taxon>Aphanomyces</taxon>
    </lineage>
</organism>
<dbReference type="InterPro" id="IPR008753">
    <property type="entry name" value="Peptidase_M13_N"/>
</dbReference>
<keyword evidence="6" id="KW-0862">Zinc</keyword>
<dbReference type="PROSITE" id="PS51885">
    <property type="entry name" value="NEPRILYSIN"/>
    <property type="match status" value="1"/>
</dbReference>
<dbReference type="SUPFAM" id="SSF55486">
    <property type="entry name" value="Metalloproteases ('zincins'), catalytic domain"/>
    <property type="match status" value="1"/>
</dbReference>
<dbReference type="Pfam" id="PF01431">
    <property type="entry name" value="Peptidase_M13"/>
    <property type="match status" value="1"/>
</dbReference>
<dbReference type="VEuPathDB" id="FungiDB:AeMF1_016556"/>
<keyword evidence="13" id="KW-1185">Reference proteome</keyword>
<feature type="domain" description="Peptidase M13 N-terminal" evidence="11">
    <location>
        <begin position="118"/>
        <end position="485"/>
    </location>
</feature>
<protein>
    <recommendedName>
        <fullName evidence="14">Peptidase M13 N-terminal domain-containing protein</fullName>
    </recommendedName>
</protein>
<dbReference type="InterPro" id="IPR024079">
    <property type="entry name" value="MetalloPept_cat_dom_sf"/>
</dbReference>
<dbReference type="GO" id="GO:0016485">
    <property type="term" value="P:protein processing"/>
    <property type="evidence" value="ECO:0007669"/>
    <property type="project" value="TreeGrafter"/>
</dbReference>
<keyword evidence="9" id="KW-1133">Transmembrane helix</keyword>
<keyword evidence="4" id="KW-0479">Metal-binding</keyword>